<name>A0ABP7CWQ8_9MICO</name>
<protein>
    <submittedName>
        <fullName evidence="2">Uncharacterized protein</fullName>
    </submittedName>
</protein>
<comment type="caution">
    <text evidence="2">The sequence shown here is derived from an EMBL/GenBank/DDBJ whole genome shotgun (WGS) entry which is preliminary data.</text>
</comment>
<dbReference type="Proteomes" id="UP001501468">
    <property type="component" value="Unassembled WGS sequence"/>
</dbReference>
<keyword evidence="3" id="KW-1185">Reference proteome</keyword>
<organism evidence="2 3">
    <name type="scientific">Terrabacter ginsenosidimutans</name>
    <dbReference type="NCBI Taxonomy" id="490575"/>
    <lineage>
        <taxon>Bacteria</taxon>
        <taxon>Bacillati</taxon>
        <taxon>Actinomycetota</taxon>
        <taxon>Actinomycetes</taxon>
        <taxon>Micrococcales</taxon>
        <taxon>Intrasporangiaceae</taxon>
        <taxon>Terrabacter</taxon>
    </lineage>
</organism>
<evidence type="ECO:0000313" key="2">
    <source>
        <dbReference type="EMBL" id="GAA3695682.1"/>
    </source>
</evidence>
<evidence type="ECO:0000256" key="1">
    <source>
        <dbReference type="SAM" id="MobiDB-lite"/>
    </source>
</evidence>
<feature type="region of interest" description="Disordered" evidence="1">
    <location>
        <begin position="69"/>
        <end position="129"/>
    </location>
</feature>
<evidence type="ECO:0000313" key="3">
    <source>
        <dbReference type="Proteomes" id="UP001501468"/>
    </source>
</evidence>
<dbReference type="EMBL" id="BAABDC010000001">
    <property type="protein sequence ID" value="GAA3695682.1"/>
    <property type="molecule type" value="Genomic_DNA"/>
</dbReference>
<sequence length="129" mass="14028">MDATTGGCAVQTFVPYADFARTAAVLDTRRLGKQRVEVIQIVRALTVPGGELVVDDALPAWLFDDAVQSSRRRTRCEGAGGEPPSPQRRRQEGLAGSPPGRPARLSPISGRRRPSSRRDARATRARRHG</sequence>
<reference evidence="3" key="1">
    <citation type="journal article" date="2019" name="Int. J. Syst. Evol. Microbiol.">
        <title>The Global Catalogue of Microorganisms (GCM) 10K type strain sequencing project: providing services to taxonomists for standard genome sequencing and annotation.</title>
        <authorList>
            <consortium name="The Broad Institute Genomics Platform"/>
            <consortium name="The Broad Institute Genome Sequencing Center for Infectious Disease"/>
            <person name="Wu L."/>
            <person name="Ma J."/>
        </authorList>
    </citation>
    <scope>NUCLEOTIDE SEQUENCE [LARGE SCALE GENOMIC DNA]</scope>
    <source>
        <strain evidence="3">JCM 17125</strain>
    </source>
</reference>
<gene>
    <name evidence="2" type="ORF">GCM10022399_10260</name>
</gene>
<proteinExistence type="predicted"/>
<accession>A0ABP7CWQ8</accession>